<dbReference type="SUPFAM" id="SSF54495">
    <property type="entry name" value="UBC-like"/>
    <property type="match status" value="1"/>
</dbReference>
<dbReference type="InterPro" id="IPR016135">
    <property type="entry name" value="UBQ-conjugating_enzyme/RWD"/>
</dbReference>
<dbReference type="CDD" id="cd23808">
    <property type="entry name" value="UBCc_UBE2W"/>
    <property type="match status" value="1"/>
</dbReference>
<dbReference type="PANTHER" id="PTHR24067">
    <property type="entry name" value="UBIQUITIN-CONJUGATING ENZYME E2"/>
    <property type="match status" value="1"/>
</dbReference>
<dbReference type="PROSITE" id="PS50127">
    <property type="entry name" value="UBC_2"/>
    <property type="match status" value="1"/>
</dbReference>
<dbReference type="Pfam" id="PF00179">
    <property type="entry name" value="UQ_con"/>
    <property type="match status" value="1"/>
</dbReference>
<protein>
    <submittedName>
        <fullName evidence="2">Ubiquitin-conjugating enzyme 15</fullName>
    </submittedName>
</protein>
<dbReference type="AlphaFoldDB" id="A0A1D6GKI8"/>
<dbReference type="ExpressionAtlas" id="A0A1D6GKI8">
    <property type="expression patterns" value="baseline and differential"/>
</dbReference>
<proteinExistence type="predicted"/>
<dbReference type="Gene3D" id="3.10.110.10">
    <property type="entry name" value="Ubiquitin Conjugating Enzyme"/>
    <property type="match status" value="1"/>
</dbReference>
<dbReference type="EMBL" id="CM000781">
    <property type="protein sequence ID" value="AQK63842.1"/>
    <property type="molecule type" value="Genomic_DNA"/>
</dbReference>
<accession>A0A1D6GKI8</accession>
<gene>
    <name evidence="2" type="ORF">ZEAMMB73_Zm00001d013546</name>
</gene>
<evidence type="ECO:0000313" key="2">
    <source>
        <dbReference type="EMBL" id="AQK63842.1"/>
    </source>
</evidence>
<evidence type="ECO:0000259" key="1">
    <source>
        <dbReference type="PROSITE" id="PS50127"/>
    </source>
</evidence>
<dbReference type="InterPro" id="IPR050113">
    <property type="entry name" value="Ub_conjugating_enzyme"/>
</dbReference>
<sequence>MQKIMVDETTTKRWVVDVAGAPGTLYTGETYKLQVDFSEHYPMEAPQVIFLHPAPMHPHIYSNGHICLGIAVNFYSPVDIFWTNSCILSSPALGCSFYDMVLSSWMSSLISSELGHD</sequence>
<name>A0A1D6GKI8_MAIZE</name>
<reference evidence="2" key="1">
    <citation type="submission" date="2015-12" db="EMBL/GenBank/DDBJ databases">
        <title>Update maize B73 reference genome by single molecule sequencing technologies.</title>
        <authorList>
            <consortium name="Maize Genome Sequencing Project"/>
            <person name="Ware D."/>
        </authorList>
    </citation>
    <scope>NUCLEOTIDE SEQUENCE</scope>
    <source>
        <tissue evidence="2">Seedling</tissue>
    </source>
</reference>
<feature type="domain" description="UBC core" evidence="1">
    <location>
        <begin position="1"/>
        <end position="117"/>
    </location>
</feature>
<organism evidence="2">
    <name type="scientific">Zea mays</name>
    <name type="common">Maize</name>
    <dbReference type="NCBI Taxonomy" id="4577"/>
    <lineage>
        <taxon>Eukaryota</taxon>
        <taxon>Viridiplantae</taxon>
        <taxon>Streptophyta</taxon>
        <taxon>Embryophyta</taxon>
        <taxon>Tracheophyta</taxon>
        <taxon>Spermatophyta</taxon>
        <taxon>Magnoliopsida</taxon>
        <taxon>Liliopsida</taxon>
        <taxon>Poales</taxon>
        <taxon>Poaceae</taxon>
        <taxon>PACMAD clade</taxon>
        <taxon>Panicoideae</taxon>
        <taxon>Andropogonodae</taxon>
        <taxon>Andropogoneae</taxon>
        <taxon>Tripsacinae</taxon>
        <taxon>Zea</taxon>
    </lineage>
</organism>
<dbReference type="InterPro" id="IPR000608">
    <property type="entry name" value="UBC"/>
</dbReference>